<reference evidence="3 4" key="1">
    <citation type="journal article" date="2017" name="Antonie Van Leeuwenhoek">
        <title>Phylogenomic resolution of the bacterial genus Pantoea and its relationship with Erwinia and Tatumella.</title>
        <authorList>
            <person name="Palmer M."/>
            <person name="Steenkamp E.T."/>
            <person name="Coetzee M.P."/>
            <person name="Chan W.Y."/>
            <person name="van Zyl E."/>
            <person name="De Maayer P."/>
            <person name="Coutinho T.A."/>
            <person name="Blom J."/>
            <person name="Smits T.H."/>
            <person name="Duffy B."/>
            <person name="Venter S.N."/>
        </authorList>
    </citation>
    <scope>NUCLEOTIDE SEQUENCE [LARGE SCALE GENOMIC DNA]</scope>
    <source>
        <strain evidence="3 4">LMG 26275</strain>
    </source>
</reference>
<organism evidence="3 4">
    <name type="scientific">Pantoea rwandensis</name>
    <dbReference type="NCBI Taxonomy" id="1076550"/>
    <lineage>
        <taxon>Bacteria</taxon>
        <taxon>Pseudomonadati</taxon>
        <taxon>Pseudomonadota</taxon>
        <taxon>Gammaproteobacteria</taxon>
        <taxon>Enterobacterales</taxon>
        <taxon>Erwiniaceae</taxon>
        <taxon>Pantoea</taxon>
    </lineage>
</organism>
<sequence length="338" mass="38215">MRKWLMSIVLFSCLPAMAEMNMTRELGVPAQLVPGQPVTLAVTFWTDSWFNPPPQWPEMTIENGNVLTTPLPNQLVTRNEGGALWSGIRMERQVMAWDQGILRLPQIDLVMRSANQPPKTITLPALEKNVAWPAETHQPDRFLPASRLDLSQKWQLYRAVEDSELHVGDVIEREVTLRATDVIAAQIPQLLYAIPGSGTQRLDPVSSNLTQGRGEITGVQRQERLRYLPTVAGELSIPPLKLRWWDTRQQQWQLTELPGAHYTIAAARVGGSEKALQARKPVDWIRTLASLALLLVLIGLSVIFRRAIALGLRRVVKRTQTFWQSVSLPELTPEKRKR</sequence>
<feature type="signal peptide" evidence="2">
    <location>
        <begin position="1"/>
        <end position="18"/>
    </location>
</feature>
<evidence type="ECO:0000256" key="2">
    <source>
        <dbReference type="SAM" id="SignalP"/>
    </source>
</evidence>
<dbReference type="AlphaFoldDB" id="A0A1X1D625"/>
<dbReference type="RefSeq" id="WP_084931927.1">
    <property type="nucleotide sequence ID" value="NZ_MLFR01000001.1"/>
</dbReference>
<accession>A0A1X1D625</accession>
<protein>
    <submittedName>
        <fullName evidence="3">Oxygen tolerance domain protein</fullName>
    </submittedName>
</protein>
<evidence type="ECO:0000313" key="3">
    <source>
        <dbReference type="EMBL" id="ORM72139.1"/>
    </source>
</evidence>
<dbReference type="OrthoDB" id="5293418at2"/>
<keyword evidence="2" id="KW-0732">Signal</keyword>
<dbReference type="Proteomes" id="UP000193558">
    <property type="component" value="Unassembled WGS sequence"/>
</dbReference>
<gene>
    <name evidence="3" type="ORF">HA51_03580</name>
</gene>
<evidence type="ECO:0000256" key="1">
    <source>
        <dbReference type="SAM" id="Phobius"/>
    </source>
</evidence>
<evidence type="ECO:0000313" key="4">
    <source>
        <dbReference type="Proteomes" id="UP000193558"/>
    </source>
</evidence>
<feature type="chain" id="PRO_5013343991" evidence="2">
    <location>
        <begin position="19"/>
        <end position="338"/>
    </location>
</feature>
<keyword evidence="1" id="KW-1133">Transmembrane helix</keyword>
<proteinExistence type="predicted"/>
<dbReference type="EMBL" id="MLFR01000001">
    <property type="protein sequence ID" value="ORM72139.1"/>
    <property type="molecule type" value="Genomic_DNA"/>
</dbReference>
<name>A0A1X1D625_9GAMM</name>
<keyword evidence="1" id="KW-0472">Membrane</keyword>
<keyword evidence="1" id="KW-0812">Transmembrane</keyword>
<comment type="caution">
    <text evidence="3">The sequence shown here is derived from an EMBL/GenBank/DDBJ whole genome shotgun (WGS) entry which is preliminary data.</text>
</comment>
<feature type="transmembrane region" description="Helical" evidence="1">
    <location>
        <begin position="284"/>
        <end position="304"/>
    </location>
</feature>